<name>A0ABT9VXJ6_9BACI</name>
<dbReference type="Proteomes" id="UP001235840">
    <property type="component" value="Unassembled WGS sequence"/>
</dbReference>
<feature type="transmembrane region" description="Helical" evidence="1">
    <location>
        <begin position="59"/>
        <end position="79"/>
    </location>
</feature>
<accession>A0ABT9VXJ6</accession>
<dbReference type="InterPro" id="IPR046139">
    <property type="entry name" value="DUF6141"/>
</dbReference>
<evidence type="ECO:0000313" key="2">
    <source>
        <dbReference type="EMBL" id="MDQ0165713.1"/>
    </source>
</evidence>
<gene>
    <name evidence="2" type="ORF">J2S11_001614</name>
</gene>
<evidence type="ECO:0008006" key="4">
    <source>
        <dbReference type="Google" id="ProtNLM"/>
    </source>
</evidence>
<feature type="transmembrane region" description="Helical" evidence="1">
    <location>
        <begin position="21"/>
        <end position="47"/>
    </location>
</feature>
<sequence>MKKVLSIMTSSKKIIYKEKQYLPKWIYFIILPFAFLVWGIALVQFITGEPVGNRPMSDTGLIIFTAIFGVLLPLAFMTMKAQVTIYSHSMTIGLTPIFRKKIDFQDIQSVAHTKISPIKEFGGWGIRWNGAKWGLIVEGKEGIEILLRSGSIFVVTSKSPEKIIQVYSSLIDQGDEDE</sequence>
<keyword evidence="1" id="KW-0472">Membrane</keyword>
<proteinExistence type="predicted"/>
<reference evidence="2 3" key="1">
    <citation type="submission" date="2023-07" db="EMBL/GenBank/DDBJ databases">
        <title>Genomic Encyclopedia of Type Strains, Phase IV (KMG-IV): sequencing the most valuable type-strain genomes for metagenomic binning, comparative biology and taxonomic classification.</title>
        <authorList>
            <person name="Goeker M."/>
        </authorList>
    </citation>
    <scope>NUCLEOTIDE SEQUENCE [LARGE SCALE GENOMIC DNA]</scope>
    <source>
        <strain evidence="2 3">DSM 12751</strain>
    </source>
</reference>
<dbReference type="EMBL" id="JAUSTY010000005">
    <property type="protein sequence ID" value="MDQ0165713.1"/>
    <property type="molecule type" value="Genomic_DNA"/>
</dbReference>
<keyword evidence="3" id="KW-1185">Reference proteome</keyword>
<comment type="caution">
    <text evidence="2">The sequence shown here is derived from an EMBL/GenBank/DDBJ whole genome shotgun (WGS) entry which is preliminary data.</text>
</comment>
<evidence type="ECO:0000313" key="3">
    <source>
        <dbReference type="Proteomes" id="UP001235840"/>
    </source>
</evidence>
<organism evidence="2 3">
    <name type="scientific">Caldalkalibacillus horti</name>
    <dbReference type="NCBI Taxonomy" id="77523"/>
    <lineage>
        <taxon>Bacteria</taxon>
        <taxon>Bacillati</taxon>
        <taxon>Bacillota</taxon>
        <taxon>Bacilli</taxon>
        <taxon>Bacillales</taxon>
        <taxon>Bacillaceae</taxon>
        <taxon>Caldalkalibacillus</taxon>
    </lineage>
</organism>
<keyword evidence="1" id="KW-1133">Transmembrane helix</keyword>
<protein>
    <recommendedName>
        <fullName evidence="4">Bacterial Pleckstrin homology domain-containing protein</fullName>
    </recommendedName>
</protein>
<evidence type="ECO:0000256" key="1">
    <source>
        <dbReference type="SAM" id="Phobius"/>
    </source>
</evidence>
<dbReference type="Pfam" id="PF19638">
    <property type="entry name" value="DUF6141"/>
    <property type="match status" value="1"/>
</dbReference>
<keyword evidence="1" id="KW-0812">Transmembrane</keyword>